<protein>
    <recommendedName>
        <fullName evidence="5">Large ribosomal subunit protein uL10</fullName>
    </recommendedName>
    <alternativeName>
        <fullName evidence="6">50S ribosomal protein L10</fullName>
    </alternativeName>
</protein>
<evidence type="ECO:0000256" key="3">
    <source>
        <dbReference type="ARBA" id="ARBA00022980"/>
    </source>
</evidence>
<dbReference type="InterPro" id="IPR047865">
    <property type="entry name" value="Ribosomal_uL10_bac_type"/>
</dbReference>
<dbReference type="PANTHER" id="PTHR11560">
    <property type="entry name" value="39S RIBOSOMAL PROTEIN L10, MITOCHONDRIAL"/>
    <property type="match status" value="1"/>
</dbReference>
<evidence type="ECO:0000256" key="5">
    <source>
        <dbReference type="ARBA" id="ARBA00035202"/>
    </source>
</evidence>
<keyword evidence="3 7" id="KW-0689">Ribosomal protein</keyword>
<gene>
    <name evidence="7" type="ORF">E7746_01505</name>
</gene>
<sequence length="177" mass="19302">MRKEDKDIIIAQIADTVKNYSCFYLVETAGLNAEKTSDLRRACNKADIKLLVVKNTLLHKALESLENAETYSELYPSLKGSTSVMFSNVGNAPAKLIKEVLKKDKDATLPRFKAAYVEETVYVGADQLDTLANIKSKNELIADVIAMLEGPVQGVISALDAGTTIHGLLDAIEEKNA</sequence>
<reference evidence="7 8" key="1">
    <citation type="submission" date="2019-02" db="EMBL/GenBank/DDBJ databases">
        <title>Isolation and identification of novel species under the genus Muribaculum.</title>
        <authorList>
            <person name="Miyake S."/>
            <person name="Ding Y."/>
            <person name="Low A."/>
            <person name="Soh M."/>
            <person name="Seedorf H."/>
        </authorList>
    </citation>
    <scope>NUCLEOTIDE SEQUENCE [LARGE SCALE GENOMIC DNA]</scope>
    <source>
        <strain evidence="7 8">TLL-A4</strain>
    </source>
</reference>
<dbReference type="AlphaFoldDB" id="A0A4P7VB48"/>
<dbReference type="Pfam" id="PF00466">
    <property type="entry name" value="Ribosomal_L10"/>
    <property type="match status" value="1"/>
</dbReference>
<organism evidence="7 8">
    <name type="scientific">Muribaculum gordoncarteri</name>
    <dbReference type="NCBI Taxonomy" id="2530390"/>
    <lineage>
        <taxon>Bacteria</taxon>
        <taxon>Pseudomonadati</taxon>
        <taxon>Bacteroidota</taxon>
        <taxon>Bacteroidia</taxon>
        <taxon>Bacteroidales</taxon>
        <taxon>Muribaculaceae</taxon>
        <taxon>Muribaculum</taxon>
    </lineage>
</organism>
<dbReference type="GO" id="GO:1990904">
    <property type="term" value="C:ribonucleoprotein complex"/>
    <property type="evidence" value="ECO:0007669"/>
    <property type="project" value="UniProtKB-KW"/>
</dbReference>
<dbReference type="EMBL" id="CP039393">
    <property type="protein sequence ID" value="QCD34640.1"/>
    <property type="molecule type" value="Genomic_DNA"/>
</dbReference>
<dbReference type="OrthoDB" id="1523686at2"/>
<evidence type="ECO:0000256" key="2">
    <source>
        <dbReference type="ARBA" id="ARBA00008889"/>
    </source>
</evidence>
<dbReference type="CDD" id="cd05797">
    <property type="entry name" value="Ribosomal_L10"/>
    <property type="match status" value="1"/>
</dbReference>
<evidence type="ECO:0000313" key="7">
    <source>
        <dbReference type="EMBL" id="QCD34640.1"/>
    </source>
</evidence>
<keyword evidence="8" id="KW-1185">Reference proteome</keyword>
<dbReference type="RefSeq" id="WP_136409621.1">
    <property type="nucleotide sequence ID" value="NZ_CP039393.1"/>
</dbReference>
<dbReference type="GO" id="GO:0005840">
    <property type="term" value="C:ribosome"/>
    <property type="evidence" value="ECO:0007669"/>
    <property type="project" value="UniProtKB-KW"/>
</dbReference>
<dbReference type="NCBIfam" id="NF000955">
    <property type="entry name" value="PRK00099.1-1"/>
    <property type="match status" value="1"/>
</dbReference>
<evidence type="ECO:0000256" key="6">
    <source>
        <dbReference type="ARBA" id="ARBA00035502"/>
    </source>
</evidence>
<name>A0A4P7VB48_9BACT</name>
<dbReference type="InterPro" id="IPR043141">
    <property type="entry name" value="Ribosomal_uL10-like_sf"/>
</dbReference>
<dbReference type="KEGG" id="mgod:E7746_01505"/>
<evidence type="ECO:0000256" key="4">
    <source>
        <dbReference type="ARBA" id="ARBA00023274"/>
    </source>
</evidence>
<proteinExistence type="inferred from homology"/>
<comment type="function">
    <text evidence="1">Forms part of the ribosomal stalk, playing a central role in the interaction of the ribosome with GTP-bound translation factors.</text>
</comment>
<dbReference type="SUPFAM" id="SSF160369">
    <property type="entry name" value="Ribosomal protein L10-like"/>
    <property type="match status" value="1"/>
</dbReference>
<dbReference type="Proteomes" id="UP000297031">
    <property type="component" value="Chromosome"/>
</dbReference>
<accession>A0A4P7VB48</accession>
<dbReference type="Gene3D" id="3.30.70.1730">
    <property type="match status" value="1"/>
</dbReference>
<evidence type="ECO:0000256" key="1">
    <source>
        <dbReference type="ARBA" id="ARBA00002633"/>
    </source>
</evidence>
<comment type="similarity">
    <text evidence="2">Belongs to the universal ribosomal protein uL10 family.</text>
</comment>
<evidence type="ECO:0000313" key="8">
    <source>
        <dbReference type="Proteomes" id="UP000297031"/>
    </source>
</evidence>
<dbReference type="InterPro" id="IPR001790">
    <property type="entry name" value="Ribosomal_uL10"/>
</dbReference>
<keyword evidence="4" id="KW-0687">Ribonucleoprotein</keyword>